<dbReference type="GeneID" id="66114304"/>
<dbReference type="GO" id="GO:0030686">
    <property type="term" value="C:90S preribosome"/>
    <property type="evidence" value="ECO:0007669"/>
    <property type="project" value="InterPro"/>
</dbReference>
<dbReference type="GO" id="GO:0042274">
    <property type="term" value="P:ribosomal small subunit biogenesis"/>
    <property type="evidence" value="ECO:0007669"/>
    <property type="project" value="InterPro"/>
</dbReference>
<dbReference type="Pfam" id="PF10863">
    <property type="entry name" value="NOP19"/>
    <property type="match status" value="1"/>
</dbReference>
<proteinExistence type="predicted"/>
<accession>A0A9P7V8D8</accession>
<feature type="region of interest" description="Disordered" evidence="1">
    <location>
        <begin position="151"/>
        <end position="178"/>
    </location>
</feature>
<feature type="region of interest" description="Disordered" evidence="1">
    <location>
        <begin position="34"/>
        <end position="56"/>
    </location>
</feature>
<feature type="region of interest" description="Disordered" evidence="1">
    <location>
        <begin position="78"/>
        <end position="114"/>
    </location>
</feature>
<organism evidence="2 3">
    <name type="scientific">Scheffersomyces spartinae</name>
    <dbReference type="NCBI Taxonomy" id="45513"/>
    <lineage>
        <taxon>Eukaryota</taxon>
        <taxon>Fungi</taxon>
        <taxon>Dikarya</taxon>
        <taxon>Ascomycota</taxon>
        <taxon>Saccharomycotina</taxon>
        <taxon>Pichiomycetes</taxon>
        <taxon>Debaryomycetaceae</taxon>
        <taxon>Scheffersomyces</taxon>
    </lineage>
</organism>
<dbReference type="EMBL" id="JAHMUF010000013">
    <property type="protein sequence ID" value="KAG7193176.1"/>
    <property type="molecule type" value="Genomic_DNA"/>
</dbReference>
<evidence type="ECO:0008006" key="4">
    <source>
        <dbReference type="Google" id="ProtNLM"/>
    </source>
</evidence>
<reference evidence="2" key="1">
    <citation type="submission" date="2021-03" db="EMBL/GenBank/DDBJ databases">
        <authorList>
            <person name="Palmer J.M."/>
        </authorList>
    </citation>
    <scope>NUCLEOTIDE SEQUENCE</scope>
    <source>
        <strain evidence="2">ARV_011</strain>
    </source>
</reference>
<evidence type="ECO:0000256" key="1">
    <source>
        <dbReference type="SAM" id="MobiDB-lite"/>
    </source>
</evidence>
<dbReference type="OrthoDB" id="4068385at2759"/>
<gene>
    <name evidence="2" type="ORF">KQ657_000930</name>
</gene>
<evidence type="ECO:0000313" key="3">
    <source>
        <dbReference type="Proteomes" id="UP000790833"/>
    </source>
</evidence>
<protein>
    <recommendedName>
        <fullName evidence="4">Nucleolar protein 19</fullName>
    </recommendedName>
</protein>
<dbReference type="InterPro" id="IPR022592">
    <property type="entry name" value="Nucleolar_19"/>
</dbReference>
<name>A0A9P7V8D8_9ASCO</name>
<evidence type="ECO:0000313" key="2">
    <source>
        <dbReference type="EMBL" id="KAG7193176.1"/>
    </source>
</evidence>
<sequence>MSSRANRRKEIQEKQDLQAKFQLSIQQMNTKVSNWLSSPEKKEAQPEIPADNPFLQLPIIPQGGTLSNMKDLSTVKDFVEGDGKKPHGIEKDKKTSTSQPMTALLNRIRDEQRRNTANKFKANGTGKVHKDPLNKQKAVTIKKIHDIEDDDDEISNKHRHRAVTKSSGLQFGKKKRPF</sequence>
<dbReference type="RefSeq" id="XP_043048724.1">
    <property type="nucleotide sequence ID" value="XM_043191752.1"/>
</dbReference>
<dbReference type="Proteomes" id="UP000790833">
    <property type="component" value="Unassembled WGS sequence"/>
</dbReference>
<dbReference type="AlphaFoldDB" id="A0A9P7V8D8"/>
<feature type="compositionally biased region" description="Basic and acidic residues" evidence="1">
    <location>
        <begin position="78"/>
        <end position="95"/>
    </location>
</feature>
<comment type="caution">
    <text evidence="2">The sequence shown here is derived from an EMBL/GenBank/DDBJ whole genome shotgun (WGS) entry which is preliminary data.</text>
</comment>
<keyword evidence="3" id="KW-1185">Reference proteome</keyword>